<dbReference type="InterPro" id="IPR019734">
    <property type="entry name" value="TPR_rpt"/>
</dbReference>
<proteinExistence type="predicted"/>
<evidence type="ECO:0000313" key="2">
    <source>
        <dbReference type="EMBL" id="BAH07868.1"/>
    </source>
</evidence>
<dbReference type="Gene3D" id="1.25.40.10">
    <property type="entry name" value="Tetratricopeptide repeat domain"/>
    <property type="match status" value="1"/>
</dbReference>
<feature type="repeat" description="TPR" evidence="1">
    <location>
        <begin position="284"/>
        <end position="317"/>
    </location>
</feature>
<sequence length="367" mass="42844">MQVAELMNIKSYFAEKLSKLLFLEIKKENIRKIFNVLLKEDIYIPINSKYIVDSIKLQDNLDKIPMTYFIEGMFYVLGADEQFRFNKYYKKIIFKDKNNNKFIKSIIGKNVKSKNYEEAYIILKGLSQIEDTLEIYDKLIIMADEIRKKNIIFKEEELNILQKAKLKDNYALPYLYEAIIKKEERDYERALFCINNYIVKGGEETLEVTDMKQWLKSCVNYDRGKELLESNPLEALKYLIPLIDVLGNNASIYYYIAVGYRMVNNHEKAIYYLNEALNIDSSLVEVVNEMGINYASLGNYEGAIAYLRKAFEATRSVEICTNLILCYLNSGNLKDAKIHLEIAKKLEPKDQVVVELEGIINKTVDRN</sequence>
<dbReference type="Pfam" id="PF13181">
    <property type="entry name" value="TPR_8"/>
    <property type="match status" value="1"/>
</dbReference>
<name>B9E5U3_CLOK1</name>
<dbReference type="SMART" id="SM00028">
    <property type="entry name" value="TPR"/>
    <property type="match status" value="3"/>
</dbReference>
<dbReference type="Proteomes" id="UP000007969">
    <property type="component" value="Chromosome"/>
</dbReference>
<dbReference type="InterPro" id="IPR011990">
    <property type="entry name" value="TPR-like_helical_dom_sf"/>
</dbReference>
<reference evidence="3" key="1">
    <citation type="submission" date="2005-09" db="EMBL/GenBank/DDBJ databases">
        <title>Complete genome sequence of Clostridium kluyveri and comparative genomics of Clostridia species.</title>
        <authorList>
            <person name="Inui M."/>
            <person name="Nonaka H."/>
            <person name="Shinoda Y."/>
            <person name="Ikenaga Y."/>
            <person name="Abe M."/>
            <person name="Naito K."/>
            <person name="Vertes A.A."/>
            <person name="Yukawa H."/>
        </authorList>
    </citation>
    <scope>NUCLEOTIDE SEQUENCE [LARGE SCALE GENOMIC DNA]</scope>
    <source>
        <strain evidence="3">NBRC 12016</strain>
    </source>
</reference>
<dbReference type="KEGG" id="ckr:CKR_2817"/>
<keyword evidence="1" id="KW-0802">TPR repeat</keyword>
<dbReference type="AlphaFoldDB" id="B9E5U3"/>
<protein>
    <submittedName>
        <fullName evidence="2">Uncharacterized protein</fullName>
    </submittedName>
</protein>
<accession>B9E5U3</accession>
<evidence type="ECO:0000313" key="3">
    <source>
        <dbReference type="Proteomes" id="UP000007969"/>
    </source>
</evidence>
<dbReference type="HOGENOM" id="CLU_064073_0_0_9"/>
<evidence type="ECO:0000256" key="1">
    <source>
        <dbReference type="PROSITE-ProRule" id="PRU00339"/>
    </source>
</evidence>
<feature type="repeat" description="TPR" evidence="1">
    <location>
        <begin position="250"/>
        <end position="283"/>
    </location>
</feature>
<dbReference type="PROSITE" id="PS50005">
    <property type="entry name" value="TPR"/>
    <property type="match status" value="2"/>
</dbReference>
<dbReference type="SUPFAM" id="SSF48452">
    <property type="entry name" value="TPR-like"/>
    <property type="match status" value="1"/>
</dbReference>
<organism evidence="2 3">
    <name type="scientific">Clostridium kluyveri (strain NBRC 12016)</name>
    <dbReference type="NCBI Taxonomy" id="583346"/>
    <lineage>
        <taxon>Bacteria</taxon>
        <taxon>Bacillati</taxon>
        <taxon>Bacillota</taxon>
        <taxon>Clostridia</taxon>
        <taxon>Eubacteriales</taxon>
        <taxon>Clostridiaceae</taxon>
        <taxon>Clostridium</taxon>
    </lineage>
</organism>
<gene>
    <name evidence="2" type="ordered locus">CKR_2817</name>
</gene>
<dbReference type="EMBL" id="AP009049">
    <property type="protein sequence ID" value="BAH07868.1"/>
    <property type="molecule type" value="Genomic_DNA"/>
</dbReference>